<evidence type="ECO:0008006" key="3">
    <source>
        <dbReference type="Google" id="ProtNLM"/>
    </source>
</evidence>
<organism evidence="1 2">
    <name type="scientific">Desulfotomaculum copahuensis</name>
    <dbReference type="NCBI Taxonomy" id="1838280"/>
    <lineage>
        <taxon>Bacteria</taxon>
        <taxon>Bacillati</taxon>
        <taxon>Bacillota</taxon>
        <taxon>Clostridia</taxon>
        <taxon>Eubacteriales</taxon>
        <taxon>Desulfotomaculaceae</taxon>
        <taxon>Desulfotomaculum</taxon>
    </lineage>
</organism>
<protein>
    <recommendedName>
        <fullName evidence="3">DUF3795 domain-containing protein</fullName>
    </recommendedName>
</protein>
<dbReference type="OrthoDB" id="5419848at2"/>
<comment type="caution">
    <text evidence="1">The sequence shown here is derived from an EMBL/GenBank/DDBJ whole genome shotgun (WGS) entry which is preliminary data.</text>
</comment>
<gene>
    <name evidence="1" type="ORF">A6M21_06045</name>
</gene>
<reference evidence="1 2" key="1">
    <citation type="submission" date="2016-04" db="EMBL/GenBank/DDBJ databases">
        <authorList>
            <person name="Evans L.H."/>
            <person name="Alamgir A."/>
            <person name="Owens N."/>
            <person name="Weber N.D."/>
            <person name="Virtaneva K."/>
            <person name="Barbian K."/>
            <person name="Babar A."/>
            <person name="Rosenke K."/>
        </authorList>
    </citation>
    <scope>NUCLEOTIDE SEQUENCE [LARGE SCALE GENOMIC DNA]</scope>
    <source>
        <strain evidence="1 2">LMa1</strain>
    </source>
</reference>
<dbReference type="EMBL" id="LYVF01000062">
    <property type="protein sequence ID" value="OAT85476.1"/>
    <property type="molecule type" value="Genomic_DNA"/>
</dbReference>
<evidence type="ECO:0000313" key="2">
    <source>
        <dbReference type="Proteomes" id="UP000078532"/>
    </source>
</evidence>
<dbReference type="RefSeq" id="WP_066666823.1">
    <property type="nucleotide sequence ID" value="NZ_LYVF01000062.1"/>
</dbReference>
<keyword evidence="2" id="KW-1185">Reference proteome</keyword>
<name>A0A1B7LGZ1_9FIRM</name>
<evidence type="ECO:0000313" key="1">
    <source>
        <dbReference type="EMBL" id="OAT85476.1"/>
    </source>
</evidence>
<sequence>MTGTGVCGLSCHACGLFHRGKCSSCGSGTSIEARAKLAAQERLGFRCPVLACAVGREIEYCSRDCPEFPCPLYERGPYPLSAAYLQMHRRRRGTRQKTSLNH</sequence>
<dbReference type="AlphaFoldDB" id="A0A1B7LGZ1"/>
<proteinExistence type="predicted"/>
<dbReference type="Proteomes" id="UP000078532">
    <property type="component" value="Unassembled WGS sequence"/>
</dbReference>
<accession>A0A1B7LGZ1</accession>